<reference evidence="2 3" key="1">
    <citation type="submission" date="2021-02" db="EMBL/GenBank/DDBJ databases">
        <title>Safari Cat Assemblies.</title>
        <authorList>
            <person name="Bredemeyer K.R."/>
            <person name="Murphy W.J."/>
        </authorList>
    </citation>
    <scope>NUCLEOTIDE SEQUENCE [LARGE SCALE GENOMIC DNA]</scope>
</reference>
<dbReference type="Gene3D" id="6.10.140.140">
    <property type="match status" value="1"/>
</dbReference>
<feature type="domain" description="KRAB" evidence="1">
    <location>
        <begin position="8"/>
        <end position="96"/>
    </location>
</feature>
<dbReference type="GeneTree" id="ENSGT00940000164035"/>
<reference evidence="2" key="2">
    <citation type="submission" date="2025-08" db="UniProtKB">
        <authorList>
            <consortium name="Ensembl"/>
        </authorList>
    </citation>
    <scope>IDENTIFICATION</scope>
    <source>
        <strain evidence="2">breed Abyssinian</strain>
    </source>
</reference>
<dbReference type="PANTHER" id="PTHR23232">
    <property type="entry name" value="KRAB DOMAIN C2H2 ZINC FINGER"/>
    <property type="match status" value="1"/>
</dbReference>
<reference evidence="2" key="3">
    <citation type="submission" date="2025-09" db="UniProtKB">
        <authorList>
            <consortium name="Ensembl"/>
        </authorList>
    </citation>
    <scope>IDENTIFICATION</scope>
    <source>
        <strain evidence="2">breed Abyssinian</strain>
    </source>
</reference>
<evidence type="ECO:0000313" key="2">
    <source>
        <dbReference type="Ensembl" id="ENSFCTP00005035811.1"/>
    </source>
</evidence>
<dbReference type="Pfam" id="PF01352">
    <property type="entry name" value="KRAB"/>
    <property type="match status" value="1"/>
</dbReference>
<proteinExistence type="predicted"/>
<protein>
    <recommendedName>
        <fullName evidence="1">KRAB domain-containing protein</fullName>
    </recommendedName>
</protein>
<dbReference type="SUPFAM" id="SSF109640">
    <property type="entry name" value="KRAB domain (Kruppel-associated box)"/>
    <property type="match status" value="1"/>
</dbReference>
<name>A0ABI7YLT5_FELCA</name>
<evidence type="ECO:0000259" key="1">
    <source>
        <dbReference type="PROSITE" id="PS50805"/>
    </source>
</evidence>
<evidence type="ECO:0000313" key="3">
    <source>
        <dbReference type="Proteomes" id="UP000823872"/>
    </source>
</evidence>
<dbReference type="PROSITE" id="PS50805">
    <property type="entry name" value="KRAB"/>
    <property type="match status" value="1"/>
</dbReference>
<accession>A0ABI7YLT5</accession>
<dbReference type="PANTHER" id="PTHR23232:SF131">
    <property type="entry name" value="KRAB DOMAIN-CONTAINING PROTEIN"/>
    <property type="match status" value="1"/>
</dbReference>
<sequence length="119" mass="13206">MNTSQGSVLFEDVSVDFTRKEWRLLDPAQRLLCRDVMLENYGHLASLGPEPSATLPSPMSFPTTGRCVTKAELIFKLEQGEEPWVPRRELPSQSPPGELTKVDRRCLVDIGSQMASSGS</sequence>
<dbReference type="InterPro" id="IPR001909">
    <property type="entry name" value="KRAB"/>
</dbReference>
<dbReference type="Ensembl" id="ENSFCTT00005049334.1">
    <property type="protein sequence ID" value="ENSFCTP00005035811.1"/>
    <property type="gene ID" value="ENSFCTG00005017157.1"/>
</dbReference>
<organism evidence="2 3">
    <name type="scientific">Felis catus</name>
    <name type="common">Cat</name>
    <name type="synonym">Felis silvestris catus</name>
    <dbReference type="NCBI Taxonomy" id="9685"/>
    <lineage>
        <taxon>Eukaryota</taxon>
        <taxon>Metazoa</taxon>
        <taxon>Chordata</taxon>
        <taxon>Craniata</taxon>
        <taxon>Vertebrata</taxon>
        <taxon>Euteleostomi</taxon>
        <taxon>Mammalia</taxon>
        <taxon>Eutheria</taxon>
        <taxon>Laurasiatheria</taxon>
        <taxon>Carnivora</taxon>
        <taxon>Feliformia</taxon>
        <taxon>Felidae</taxon>
        <taxon>Felinae</taxon>
        <taxon>Felis</taxon>
    </lineage>
</organism>
<dbReference type="SMART" id="SM00349">
    <property type="entry name" value="KRAB"/>
    <property type="match status" value="1"/>
</dbReference>
<dbReference type="InterPro" id="IPR050169">
    <property type="entry name" value="Krueppel_C2H2_ZnF"/>
</dbReference>
<dbReference type="CDD" id="cd07765">
    <property type="entry name" value="KRAB_A-box"/>
    <property type="match status" value="1"/>
</dbReference>
<dbReference type="Proteomes" id="UP000823872">
    <property type="component" value="Chromosome A3"/>
</dbReference>
<keyword evidence="3" id="KW-1185">Reference proteome</keyword>
<dbReference type="InterPro" id="IPR036051">
    <property type="entry name" value="KRAB_dom_sf"/>
</dbReference>